<dbReference type="GO" id="GO:0004553">
    <property type="term" value="F:hydrolase activity, hydrolyzing O-glycosyl compounds"/>
    <property type="evidence" value="ECO:0007669"/>
    <property type="project" value="InterPro"/>
</dbReference>
<dbReference type="PROSITE" id="PS51186">
    <property type="entry name" value="GNAT"/>
    <property type="match status" value="2"/>
</dbReference>
<evidence type="ECO:0000313" key="7">
    <source>
        <dbReference type="Proteomes" id="UP000276215"/>
    </source>
</evidence>
<proteinExistence type="inferred from homology"/>
<protein>
    <submittedName>
        <fullName evidence="6">Glycoside hydrolase</fullName>
    </submittedName>
</protein>
<dbReference type="InterPro" id="IPR017853">
    <property type="entry name" value="GH"/>
</dbReference>
<feature type="domain" description="N-acetyltransferase" evidence="5">
    <location>
        <begin position="581"/>
        <end position="737"/>
    </location>
</feature>
<gene>
    <name evidence="6" type="ORF">L873DRAFT_1785526</name>
</gene>
<evidence type="ECO:0000256" key="2">
    <source>
        <dbReference type="ARBA" id="ARBA00022801"/>
    </source>
</evidence>
<evidence type="ECO:0000256" key="3">
    <source>
        <dbReference type="ARBA" id="ARBA00023180"/>
    </source>
</evidence>
<dbReference type="CDD" id="cd04301">
    <property type="entry name" value="NAT_SF"/>
    <property type="match status" value="1"/>
</dbReference>
<dbReference type="InterPro" id="IPR036962">
    <property type="entry name" value="Glyco_hydro_3_N_sf"/>
</dbReference>
<dbReference type="InterPro" id="IPR036881">
    <property type="entry name" value="Glyco_hydro_3_C_sf"/>
</dbReference>
<dbReference type="OrthoDB" id="47059at2759"/>
<evidence type="ECO:0000259" key="5">
    <source>
        <dbReference type="PROSITE" id="PS51186"/>
    </source>
</evidence>
<feature type="domain" description="N-acetyltransferase" evidence="5">
    <location>
        <begin position="752"/>
        <end position="899"/>
    </location>
</feature>
<dbReference type="InterPro" id="IPR001764">
    <property type="entry name" value="Glyco_hydro_3_N"/>
</dbReference>
<dbReference type="Gene3D" id="3.20.20.300">
    <property type="entry name" value="Glycoside hydrolase, family 3, N-terminal domain"/>
    <property type="match status" value="1"/>
</dbReference>
<keyword evidence="4" id="KW-0326">Glycosidase</keyword>
<evidence type="ECO:0000256" key="4">
    <source>
        <dbReference type="ARBA" id="ARBA00023295"/>
    </source>
</evidence>
<dbReference type="Proteomes" id="UP000276215">
    <property type="component" value="Unassembled WGS sequence"/>
</dbReference>
<dbReference type="GO" id="GO:0005975">
    <property type="term" value="P:carbohydrate metabolic process"/>
    <property type="evidence" value="ECO:0007669"/>
    <property type="project" value="InterPro"/>
</dbReference>
<dbReference type="Pfam" id="PF00933">
    <property type="entry name" value="Glyco_hydro_3"/>
    <property type="match status" value="1"/>
</dbReference>
<organism evidence="6 7">
    <name type="scientific">Choiromyces venosus 120613-1</name>
    <dbReference type="NCBI Taxonomy" id="1336337"/>
    <lineage>
        <taxon>Eukaryota</taxon>
        <taxon>Fungi</taxon>
        <taxon>Dikarya</taxon>
        <taxon>Ascomycota</taxon>
        <taxon>Pezizomycotina</taxon>
        <taxon>Pezizomycetes</taxon>
        <taxon>Pezizales</taxon>
        <taxon>Tuberaceae</taxon>
        <taxon>Choiromyces</taxon>
    </lineage>
</organism>
<dbReference type="STRING" id="1336337.A0A3N4K619"/>
<accession>A0A3N4K619</accession>
<evidence type="ECO:0000313" key="6">
    <source>
        <dbReference type="EMBL" id="RPB05833.1"/>
    </source>
</evidence>
<dbReference type="SUPFAM" id="SSF55729">
    <property type="entry name" value="Acyl-CoA N-acyltransferases (Nat)"/>
    <property type="match status" value="2"/>
</dbReference>
<dbReference type="GO" id="GO:0016747">
    <property type="term" value="F:acyltransferase activity, transferring groups other than amino-acyl groups"/>
    <property type="evidence" value="ECO:0007669"/>
    <property type="project" value="InterPro"/>
</dbReference>
<dbReference type="InterPro" id="IPR050226">
    <property type="entry name" value="NagZ_Beta-hexosaminidase"/>
</dbReference>
<keyword evidence="2 6" id="KW-0378">Hydrolase</keyword>
<comment type="similarity">
    <text evidence="1">Belongs to the glycosyl hydrolase 3 family.</text>
</comment>
<dbReference type="EMBL" id="ML120352">
    <property type="protein sequence ID" value="RPB05833.1"/>
    <property type="molecule type" value="Genomic_DNA"/>
</dbReference>
<dbReference type="PANTHER" id="PTHR30480:SF8">
    <property type="entry name" value="PUTATIVE (AFU_ORTHOLOGUE AFUA_8G04060)-RELATED"/>
    <property type="match status" value="1"/>
</dbReference>
<dbReference type="Gene3D" id="3.40.50.1700">
    <property type="entry name" value="Glycoside hydrolase family 3 C-terminal domain"/>
    <property type="match status" value="1"/>
</dbReference>
<dbReference type="AlphaFoldDB" id="A0A3N4K619"/>
<keyword evidence="7" id="KW-1185">Reference proteome</keyword>
<dbReference type="Gene3D" id="3.40.630.30">
    <property type="match status" value="2"/>
</dbReference>
<evidence type="ECO:0000256" key="1">
    <source>
        <dbReference type="ARBA" id="ARBA00005336"/>
    </source>
</evidence>
<reference evidence="6 7" key="1">
    <citation type="journal article" date="2018" name="Nat. Ecol. Evol.">
        <title>Pezizomycetes genomes reveal the molecular basis of ectomycorrhizal truffle lifestyle.</title>
        <authorList>
            <person name="Murat C."/>
            <person name="Payen T."/>
            <person name="Noel B."/>
            <person name="Kuo A."/>
            <person name="Morin E."/>
            <person name="Chen J."/>
            <person name="Kohler A."/>
            <person name="Krizsan K."/>
            <person name="Balestrini R."/>
            <person name="Da Silva C."/>
            <person name="Montanini B."/>
            <person name="Hainaut M."/>
            <person name="Levati E."/>
            <person name="Barry K.W."/>
            <person name="Belfiori B."/>
            <person name="Cichocki N."/>
            <person name="Clum A."/>
            <person name="Dockter R.B."/>
            <person name="Fauchery L."/>
            <person name="Guy J."/>
            <person name="Iotti M."/>
            <person name="Le Tacon F."/>
            <person name="Lindquist E.A."/>
            <person name="Lipzen A."/>
            <person name="Malagnac F."/>
            <person name="Mello A."/>
            <person name="Molinier V."/>
            <person name="Miyauchi S."/>
            <person name="Poulain J."/>
            <person name="Riccioni C."/>
            <person name="Rubini A."/>
            <person name="Sitrit Y."/>
            <person name="Splivallo R."/>
            <person name="Traeger S."/>
            <person name="Wang M."/>
            <person name="Zifcakova L."/>
            <person name="Wipf D."/>
            <person name="Zambonelli A."/>
            <person name="Paolocci F."/>
            <person name="Nowrousian M."/>
            <person name="Ottonello S."/>
            <person name="Baldrian P."/>
            <person name="Spatafora J.W."/>
            <person name="Henrissat B."/>
            <person name="Nagy L.G."/>
            <person name="Aury J.M."/>
            <person name="Wincker P."/>
            <person name="Grigoriev I.V."/>
            <person name="Bonfante P."/>
            <person name="Martin F.M."/>
        </authorList>
    </citation>
    <scope>NUCLEOTIDE SEQUENCE [LARGE SCALE GENOMIC DNA]</scope>
    <source>
        <strain evidence="6 7">120613-1</strain>
    </source>
</reference>
<dbReference type="SUPFAM" id="SSF51445">
    <property type="entry name" value="(Trans)glycosidases"/>
    <property type="match status" value="1"/>
</dbReference>
<dbReference type="InterPro" id="IPR000182">
    <property type="entry name" value="GNAT_dom"/>
</dbReference>
<name>A0A3N4K619_9PEZI</name>
<dbReference type="GO" id="GO:0009254">
    <property type="term" value="P:peptidoglycan turnover"/>
    <property type="evidence" value="ECO:0007669"/>
    <property type="project" value="TreeGrafter"/>
</dbReference>
<sequence>MTTANPEYVQPHRSPSQSLQLDDETLRLVGQMIMVGFEGFTVTPDIRMMIEKYYIGNILLTRRNIRGLGSDKCIDGVQLARLTQELQNIAQAAGFQKPLIIGIDQENGMISRLGDGIRGTHFPGSMALGATRSPSQAFDIAKATAKELVAVGINWNFAPLLDVVSESNSSVIGVRAFGDDPQVVGRYGVAFAEGLRAGGIGHCAKHFPGTGQITNKDGSRSSTFNFKTRDELGANELIPFRRAVSAGLDSVMLTSSIWGESLQGDGGITVPADAKHIIHEVLRRQLGYDGLTVCDVTDMPGYGRGLDVGEAAVVAVRAGCDMLQIYDKPEVQRKAIEAVYEAIGTEKIARSAIYRSSGRALQLKEHYLSWRTALAAPDTQRLSSLMQEHQALARTVYENSITVVRDEKSLLPLSSRIRSTDNILLLTPVVRPLHHRAPDELPIDPFECLGRALARHHPKVRHAPYTVRGITSTHVALIKRAAAVIFVAANANRPNTNLQLETAGAVHRLCLNKPLVTLAACDPYELLTDRTFGTYICTYEYSPMALETAAAVMFGERHASGSLPISIPGTPALRQQRSWFVEVWEKRRDLFASADLWRDCLGRKWPLDASTLSALLDRPGYSKHFVVRHTMTNELLGLVATYTVMAGPSQLVGSLALLIVRPSHRNLGIGLSLHEVAVRHLSKQPGISSLQLGSIFPRLFPGLPVDLPSEDLSWFTHRGWKLEDKFLYDLYMQIDTWSVPEGVMPPLYDKGVSFSCCNADQFDALIEFEEKNFGTYLGWVDKYQALKATDDIADAMIAYTSQGIVGAALIFSPVGNNQISKDIPWPKMIGERVGGIACMGVKAECRGQGVGLGLICASIMELKQRGLRGCFVDWADFEGTYKELGFSQWGKYREIWRNV</sequence>
<keyword evidence="3" id="KW-0325">Glycoprotein</keyword>
<dbReference type="InterPro" id="IPR016181">
    <property type="entry name" value="Acyl_CoA_acyltransferase"/>
</dbReference>
<dbReference type="PANTHER" id="PTHR30480">
    <property type="entry name" value="BETA-HEXOSAMINIDASE-RELATED"/>
    <property type="match status" value="1"/>
</dbReference>